<dbReference type="Proteomes" id="UP000887580">
    <property type="component" value="Unplaced"/>
</dbReference>
<dbReference type="WBParaSite" id="PS1159_v2.g6553.t1">
    <property type="protein sequence ID" value="PS1159_v2.g6553.t1"/>
    <property type="gene ID" value="PS1159_v2.g6553"/>
</dbReference>
<protein>
    <submittedName>
        <fullName evidence="2">1-acyl-sn-glycerol-3-phosphate acyltransferase</fullName>
    </submittedName>
</protein>
<evidence type="ECO:0000313" key="1">
    <source>
        <dbReference type="Proteomes" id="UP000887580"/>
    </source>
</evidence>
<reference evidence="2" key="1">
    <citation type="submission" date="2022-11" db="UniProtKB">
        <authorList>
            <consortium name="WormBaseParasite"/>
        </authorList>
    </citation>
    <scope>IDENTIFICATION</scope>
</reference>
<organism evidence="1 2">
    <name type="scientific">Panagrolaimus sp. PS1159</name>
    <dbReference type="NCBI Taxonomy" id="55785"/>
    <lineage>
        <taxon>Eukaryota</taxon>
        <taxon>Metazoa</taxon>
        <taxon>Ecdysozoa</taxon>
        <taxon>Nematoda</taxon>
        <taxon>Chromadorea</taxon>
        <taxon>Rhabditida</taxon>
        <taxon>Tylenchina</taxon>
        <taxon>Panagrolaimomorpha</taxon>
        <taxon>Panagrolaimoidea</taxon>
        <taxon>Panagrolaimidae</taxon>
        <taxon>Panagrolaimus</taxon>
    </lineage>
</organism>
<sequence>MELEQIKMDTFWLDEQALEVFGTPTIYYLFLIPSIAFTFIIARFFMNLGFEYVLKFYLYFLCIIYAGCIGALISLKNGRTPQNTLLMYKVYKKVCLWTGIKYETRDLKYLDTDEPCIVIANHQSALDVITMGYMWPQNTVVILKKSLKYLPGFNLCGYLCHSIWIDRINKEKAHKSLDDAMDHIKNKKHKVFIFPEGTRNSNDELLPFKKGAFILAKEANVPIIPVVFSRYKNFYNHDERRFDYGGHVIIKSLKPIYPQDFSTIEELSNECRKLMTAELDKLDKELIDKRTSSKKD</sequence>
<proteinExistence type="predicted"/>
<accession>A0AC35GM13</accession>
<evidence type="ECO:0000313" key="2">
    <source>
        <dbReference type="WBParaSite" id="PS1159_v2.g6553.t1"/>
    </source>
</evidence>
<name>A0AC35GM13_9BILA</name>